<reference evidence="1 2" key="1">
    <citation type="submission" date="2015-12" db="EMBL/GenBank/DDBJ databases">
        <title>Draft genome sequence of Moniliophthora roreri, the causal agent of frosty pod rot of cacao.</title>
        <authorList>
            <person name="Aime M.C."/>
            <person name="Diaz-Valderrama J.R."/>
            <person name="Kijpornyongpan T."/>
            <person name="Phillips-Mora W."/>
        </authorList>
    </citation>
    <scope>NUCLEOTIDE SEQUENCE [LARGE SCALE GENOMIC DNA]</scope>
    <source>
        <strain evidence="1 2">MCA 2952</strain>
    </source>
</reference>
<dbReference type="EMBL" id="LATX01002321">
    <property type="protein sequence ID" value="KTB31470.1"/>
    <property type="molecule type" value="Genomic_DNA"/>
</dbReference>
<dbReference type="Proteomes" id="UP000054988">
    <property type="component" value="Unassembled WGS sequence"/>
</dbReference>
<evidence type="ECO:0000313" key="2">
    <source>
        <dbReference type="Proteomes" id="UP000054988"/>
    </source>
</evidence>
<gene>
    <name evidence="1" type="ORF">WG66_15944</name>
</gene>
<proteinExistence type="predicted"/>
<comment type="caution">
    <text evidence="1">The sequence shown here is derived from an EMBL/GenBank/DDBJ whole genome shotgun (WGS) entry which is preliminary data.</text>
</comment>
<protein>
    <submittedName>
        <fullName evidence="1">Uncharacterized protein</fullName>
    </submittedName>
</protein>
<dbReference type="AlphaFoldDB" id="A0A0W0F579"/>
<name>A0A0W0F579_MONRR</name>
<accession>A0A0W0F579</accession>
<evidence type="ECO:0000313" key="1">
    <source>
        <dbReference type="EMBL" id="KTB31470.1"/>
    </source>
</evidence>
<sequence length="132" mass="14675">MNVASQDNENYGIILPTAGAEVKIYEPLKVTFNPARYFKESARSIDVYLISGDKTSEPKSGHAAGEVVTEMEPNTEIVWNNIPTQAYEFYVDLTQLDAPVPGERTLLIKERYSGFGGRDSTAFWSVSFSVTE</sequence>
<organism evidence="1 2">
    <name type="scientific">Moniliophthora roreri</name>
    <name type="common">Frosty pod rot fungus</name>
    <name type="synonym">Monilia roreri</name>
    <dbReference type="NCBI Taxonomy" id="221103"/>
    <lineage>
        <taxon>Eukaryota</taxon>
        <taxon>Fungi</taxon>
        <taxon>Dikarya</taxon>
        <taxon>Basidiomycota</taxon>
        <taxon>Agaricomycotina</taxon>
        <taxon>Agaricomycetes</taxon>
        <taxon>Agaricomycetidae</taxon>
        <taxon>Agaricales</taxon>
        <taxon>Marasmiineae</taxon>
        <taxon>Marasmiaceae</taxon>
        <taxon>Moniliophthora</taxon>
    </lineage>
</organism>